<evidence type="ECO:0000313" key="2">
    <source>
        <dbReference type="Proteomes" id="UP000017559"/>
    </source>
</evidence>
<comment type="caution">
    <text evidence="1">The sequence shown here is derived from an EMBL/GenBank/DDBJ whole genome shotgun (WGS) entry which is preliminary data.</text>
</comment>
<keyword evidence="2" id="KW-1185">Reference proteome</keyword>
<dbReference type="InterPro" id="IPR021109">
    <property type="entry name" value="Peptidase_aspartic_dom_sf"/>
</dbReference>
<evidence type="ECO:0000313" key="1">
    <source>
        <dbReference type="EMBL" id="ESK80870.1"/>
    </source>
</evidence>
<reference evidence="1 2" key="1">
    <citation type="journal article" date="2014" name="BMC Genomics">
        <title>Genome and secretome analysis of the hemibiotrophic fungal pathogen, Moniliophthora roreri, which causes frosty pod rot disease of cacao: mechanisms of the biotrophic and necrotrophic phases.</title>
        <authorList>
            <person name="Meinhardt L.W."/>
            <person name="Costa G.G.L."/>
            <person name="Thomazella D.P.T."/>
            <person name="Teixeira P.J.P.L."/>
            <person name="Carazzolle M.F."/>
            <person name="Schuster S.C."/>
            <person name="Carlson J.E."/>
            <person name="Guiltinan M.J."/>
            <person name="Mieczkowski P."/>
            <person name="Farmer A."/>
            <person name="Ramaraj T."/>
            <person name="Crozier J."/>
            <person name="Davis R.E."/>
            <person name="Shao J."/>
            <person name="Melnick R.L."/>
            <person name="Pereira G.A.G."/>
            <person name="Bailey B.A."/>
        </authorList>
    </citation>
    <scope>NUCLEOTIDE SEQUENCE [LARGE SCALE GENOMIC DNA]</scope>
    <source>
        <strain evidence="1 2">MCA 2997</strain>
    </source>
</reference>
<organism evidence="1 2">
    <name type="scientific">Moniliophthora roreri (strain MCA 2997)</name>
    <name type="common">Cocoa frosty pod rot fungus</name>
    <name type="synonym">Crinipellis roreri</name>
    <dbReference type="NCBI Taxonomy" id="1381753"/>
    <lineage>
        <taxon>Eukaryota</taxon>
        <taxon>Fungi</taxon>
        <taxon>Dikarya</taxon>
        <taxon>Basidiomycota</taxon>
        <taxon>Agaricomycotina</taxon>
        <taxon>Agaricomycetes</taxon>
        <taxon>Agaricomycetidae</taxon>
        <taxon>Agaricales</taxon>
        <taxon>Marasmiineae</taxon>
        <taxon>Marasmiaceae</taxon>
        <taxon>Moniliophthora</taxon>
    </lineage>
</organism>
<feature type="non-terminal residue" evidence="1">
    <location>
        <position position="1"/>
    </location>
</feature>
<dbReference type="Gene3D" id="2.40.70.10">
    <property type="entry name" value="Acid Proteases"/>
    <property type="match status" value="1"/>
</dbReference>
<dbReference type="AlphaFoldDB" id="V2WKY5"/>
<dbReference type="HOGENOM" id="CLU_003921_0_0_1"/>
<protein>
    <submittedName>
        <fullName evidence="1">Uncharacterized protein</fullName>
    </submittedName>
</protein>
<accession>V2WKY5</accession>
<proteinExistence type="predicted"/>
<gene>
    <name evidence="1" type="ORF">Moror_9160</name>
</gene>
<dbReference type="OrthoDB" id="3048530at2759"/>
<dbReference type="KEGG" id="mrr:Moror_9160"/>
<name>V2WKY5_MONRO</name>
<dbReference type="EMBL" id="AWSO01002897">
    <property type="protein sequence ID" value="ESK80870.1"/>
    <property type="molecule type" value="Genomic_DNA"/>
</dbReference>
<dbReference type="CDD" id="cd00303">
    <property type="entry name" value="retropepsin_like"/>
    <property type="match status" value="1"/>
</dbReference>
<sequence>GSLYLNLEDVIAAQIAKETLNMLLGDLCTLQLKLIKALDRQTKNRVLVMSKLKSSVKANKTKHLSEEAVLLTVEEIKEVFVNIDEIHTLEMFKVLTKPVGDIPTGAMVQLDPVDQFNADIVDCPDRVKKVLMIVAATTEGLRVIFPKVNRSSVVVEVVLDGGLQIISMDTQMAKSLDLIWDPNMVIHMQSSNRGLNSTWGLARNVPFKFGEIVLYLQVHIVNSAPYQVLLGRPFDTLANTKVLNNGKDTELKITCLNTKQRVTIPTFR</sequence>
<dbReference type="Proteomes" id="UP000017559">
    <property type="component" value="Unassembled WGS sequence"/>
</dbReference>